<organism evidence="7 8">
    <name type="scientific">Fusibacter bizertensis</name>
    <dbReference type="NCBI Taxonomy" id="1488331"/>
    <lineage>
        <taxon>Bacteria</taxon>
        <taxon>Bacillati</taxon>
        <taxon>Bacillota</taxon>
        <taxon>Clostridia</taxon>
        <taxon>Eubacteriales</taxon>
        <taxon>Eubacteriales Family XII. Incertae Sedis</taxon>
        <taxon>Fusibacter</taxon>
    </lineage>
</organism>
<dbReference type="Gene3D" id="1.10.287.130">
    <property type="match status" value="1"/>
</dbReference>
<evidence type="ECO:0000256" key="1">
    <source>
        <dbReference type="ARBA" id="ARBA00022553"/>
    </source>
</evidence>
<dbReference type="InterPro" id="IPR016120">
    <property type="entry name" value="Sig_transdc_His_kin_SpoOB"/>
</dbReference>
<dbReference type="CDD" id="cd16935">
    <property type="entry name" value="HATPase_AgrC-ComD-like"/>
    <property type="match status" value="1"/>
</dbReference>
<protein>
    <submittedName>
        <fullName evidence="7">GHKL domain-containing protein</fullName>
    </submittedName>
</protein>
<reference evidence="7 8" key="1">
    <citation type="submission" date="2023-04" db="EMBL/GenBank/DDBJ databases">
        <title>Fusibacter bizertensis strain WBS, isolated from littoral bottom sediments of the Arctic seas - biochemical and genomic analysis.</title>
        <authorList>
            <person name="Brioukhanov A.L."/>
        </authorList>
    </citation>
    <scope>NUCLEOTIDE SEQUENCE [LARGE SCALE GENOMIC DNA]</scope>
    <source>
        <strain evidence="7 8">WBS</strain>
    </source>
</reference>
<accession>A0ABT6NHQ2</accession>
<feature type="transmembrane region" description="Helical" evidence="4">
    <location>
        <begin position="47"/>
        <end position="67"/>
    </location>
</feature>
<evidence type="ECO:0000256" key="4">
    <source>
        <dbReference type="SAM" id="Phobius"/>
    </source>
</evidence>
<feature type="domain" description="SpoOB alpha-helical" evidence="6">
    <location>
        <begin position="198"/>
        <end position="248"/>
    </location>
</feature>
<dbReference type="SUPFAM" id="SSF55874">
    <property type="entry name" value="ATPase domain of HSP90 chaperone/DNA topoisomerase II/histidine kinase"/>
    <property type="match status" value="1"/>
</dbReference>
<sequence length="398" mass="44934">MGVKLILLGFFVYSIFVGNTILKGPVKNTIYVIVLGTFFTLSQFTPWPAWGIIAVIASSEIFLYFYSEDLLVEFWFRPLLAGGWIFLMATLAPNSALYNDVVAVVGITQILFMQLSYKRGYLSIWNTSIVTSINLLLVTISLYLTINGGAVFKDEHLVHSSQMLLLAIAVAIFMLLELTLSGYEKGFRLTTKELREHMLSQQYHEIQAIYLNMRGWRHDYHNHIQVLKATLDQNQPEKARTYLDGIEEALRKVDTYVKSGNVMADAILNSKLTLAEQHKINITCDAFLPDTLFISDLDLCTILGNLLDNAIESCEKLLPDKRFMRIYLAMQKNQLYLSVQNASVEEIGFKQQHFISTKMGSHGLGIKRVATVVSKCNGYISFNQEPGVFASEITIPTP</sequence>
<dbReference type="RefSeq" id="WP_281095767.1">
    <property type="nucleotide sequence ID" value="NZ_JARYZI010000019.1"/>
</dbReference>
<name>A0ABT6NHQ2_9FIRM</name>
<evidence type="ECO:0000259" key="5">
    <source>
        <dbReference type="Pfam" id="PF14501"/>
    </source>
</evidence>
<dbReference type="InterPro" id="IPR032834">
    <property type="entry name" value="NatK-like_C"/>
</dbReference>
<keyword evidence="3" id="KW-0418">Kinase</keyword>
<dbReference type="Proteomes" id="UP001158045">
    <property type="component" value="Unassembled WGS sequence"/>
</dbReference>
<dbReference type="InterPro" id="IPR036890">
    <property type="entry name" value="HATPase_C_sf"/>
</dbReference>
<dbReference type="Pfam" id="PF14501">
    <property type="entry name" value="HATPase_c_5"/>
    <property type="match status" value="1"/>
</dbReference>
<feature type="transmembrane region" description="Helical" evidence="4">
    <location>
        <begin position="97"/>
        <end position="117"/>
    </location>
</feature>
<dbReference type="SUPFAM" id="SSF55890">
    <property type="entry name" value="Sporulation response regulatory protein Spo0B"/>
    <property type="match status" value="1"/>
</dbReference>
<dbReference type="Pfam" id="PF14689">
    <property type="entry name" value="SPOB_a"/>
    <property type="match status" value="1"/>
</dbReference>
<comment type="caution">
    <text evidence="7">The sequence shown here is derived from an EMBL/GenBank/DDBJ whole genome shotgun (WGS) entry which is preliminary data.</text>
</comment>
<keyword evidence="4" id="KW-1133">Transmembrane helix</keyword>
<dbReference type="EMBL" id="JARYZI010000019">
    <property type="protein sequence ID" value="MDH8679873.1"/>
    <property type="molecule type" value="Genomic_DNA"/>
</dbReference>
<feature type="transmembrane region" description="Helical" evidence="4">
    <location>
        <begin position="164"/>
        <end position="183"/>
    </location>
</feature>
<dbReference type="Gene3D" id="3.30.565.10">
    <property type="entry name" value="Histidine kinase-like ATPase, C-terminal domain"/>
    <property type="match status" value="1"/>
</dbReference>
<keyword evidence="1" id="KW-0597">Phosphoprotein</keyword>
<dbReference type="PANTHER" id="PTHR40448:SF1">
    <property type="entry name" value="TWO-COMPONENT SENSOR HISTIDINE KINASE"/>
    <property type="match status" value="1"/>
</dbReference>
<keyword evidence="2" id="KW-0808">Transferase</keyword>
<gene>
    <name evidence="7" type="ORF">QE109_17130</name>
</gene>
<feature type="transmembrane region" description="Helical" evidence="4">
    <location>
        <begin position="124"/>
        <end position="144"/>
    </location>
</feature>
<evidence type="ECO:0000256" key="2">
    <source>
        <dbReference type="ARBA" id="ARBA00022679"/>
    </source>
</evidence>
<evidence type="ECO:0000313" key="7">
    <source>
        <dbReference type="EMBL" id="MDH8679873.1"/>
    </source>
</evidence>
<keyword evidence="8" id="KW-1185">Reference proteome</keyword>
<dbReference type="InterPro" id="IPR039506">
    <property type="entry name" value="SPOB_a"/>
</dbReference>
<evidence type="ECO:0000256" key="3">
    <source>
        <dbReference type="ARBA" id="ARBA00022777"/>
    </source>
</evidence>
<keyword evidence="4" id="KW-0472">Membrane</keyword>
<feature type="domain" description="Sensor histidine kinase NatK-like C-terminal" evidence="5">
    <location>
        <begin position="297"/>
        <end position="396"/>
    </location>
</feature>
<dbReference type="PANTHER" id="PTHR40448">
    <property type="entry name" value="TWO-COMPONENT SENSOR HISTIDINE KINASE"/>
    <property type="match status" value="1"/>
</dbReference>
<feature type="transmembrane region" description="Helical" evidence="4">
    <location>
        <begin position="74"/>
        <end position="91"/>
    </location>
</feature>
<evidence type="ECO:0000259" key="6">
    <source>
        <dbReference type="Pfam" id="PF14689"/>
    </source>
</evidence>
<evidence type="ECO:0000313" key="8">
    <source>
        <dbReference type="Proteomes" id="UP001158045"/>
    </source>
</evidence>
<proteinExistence type="predicted"/>
<keyword evidence="4" id="KW-0812">Transmembrane</keyword>